<feature type="transmembrane region" description="Helical" evidence="8">
    <location>
        <begin position="393"/>
        <end position="410"/>
    </location>
</feature>
<accession>G0IXP7</accession>
<keyword evidence="5 8" id="KW-0812">Transmembrane</keyword>
<feature type="transmembrane region" description="Helical" evidence="8">
    <location>
        <begin position="22"/>
        <end position="47"/>
    </location>
</feature>
<dbReference type="eggNOG" id="COG1807">
    <property type="taxonomic scope" value="Bacteria"/>
</dbReference>
<dbReference type="EMBL" id="CP002955">
    <property type="protein sequence ID" value="AEL28044.1"/>
    <property type="molecule type" value="Genomic_DNA"/>
</dbReference>
<dbReference type="InterPro" id="IPR050297">
    <property type="entry name" value="LipidA_mod_glycosyltrf_83"/>
</dbReference>
<dbReference type="GO" id="GO:0009103">
    <property type="term" value="P:lipopolysaccharide biosynthetic process"/>
    <property type="evidence" value="ECO:0007669"/>
    <property type="project" value="UniProtKB-ARBA"/>
</dbReference>
<evidence type="ECO:0000256" key="7">
    <source>
        <dbReference type="ARBA" id="ARBA00023136"/>
    </source>
</evidence>
<dbReference type="HOGENOM" id="CLU_019200_0_1_10"/>
<feature type="transmembrane region" description="Helical" evidence="8">
    <location>
        <begin position="272"/>
        <end position="296"/>
    </location>
</feature>
<evidence type="ECO:0000313" key="10">
    <source>
        <dbReference type="EMBL" id="AEL28044.1"/>
    </source>
</evidence>
<feature type="transmembrane region" description="Helical" evidence="8">
    <location>
        <begin position="308"/>
        <end position="328"/>
    </location>
</feature>
<evidence type="ECO:0000256" key="3">
    <source>
        <dbReference type="ARBA" id="ARBA00022676"/>
    </source>
</evidence>
<dbReference type="GO" id="GO:0016763">
    <property type="term" value="F:pentosyltransferase activity"/>
    <property type="evidence" value="ECO:0007669"/>
    <property type="project" value="TreeGrafter"/>
</dbReference>
<dbReference type="RefSeq" id="WP_014022328.1">
    <property type="nucleotide sequence ID" value="NC_015914.1"/>
</dbReference>
<keyword evidence="4 10" id="KW-0808">Transferase</keyword>
<feature type="transmembrane region" description="Helical" evidence="8">
    <location>
        <begin position="141"/>
        <end position="165"/>
    </location>
</feature>
<keyword evidence="6 8" id="KW-1133">Transmembrane helix</keyword>
<keyword evidence="11" id="KW-1185">Reference proteome</keyword>
<feature type="transmembrane region" description="Helical" evidence="8">
    <location>
        <begin position="334"/>
        <end position="351"/>
    </location>
</feature>
<feature type="transmembrane region" description="Helical" evidence="8">
    <location>
        <begin position="102"/>
        <end position="120"/>
    </location>
</feature>
<evidence type="ECO:0000313" key="11">
    <source>
        <dbReference type="Proteomes" id="UP000001635"/>
    </source>
</evidence>
<keyword evidence="2" id="KW-1003">Cell membrane</keyword>
<dbReference type="Pfam" id="PF13231">
    <property type="entry name" value="PMT_2"/>
    <property type="match status" value="1"/>
</dbReference>
<dbReference type="PANTHER" id="PTHR33908">
    <property type="entry name" value="MANNOSYLTRANSFERASE YKCB-RELATED"/>
    <property type="match status" value="1"/>
</dbReference>
<dbReference type="PANTHER" id="PTHR33908:SF3">
    <property type="entry name" value="UNDECAPRENYL PHOSPHATE-ALPHA-4-AMINO-4-DEOXY-L-ARABINOSE ARABINOSYL TRANSFERASE"/>
    <property type="match status" value="1"/>
</dbReference>
<evidence type="ECO:0000256" key="6">
    <source>
        <dbReference type="ARBA" id="ARBA00022989"/>
    </source>
</evidence>
<feature type="domain" description="Glycosyltransferase RgtA/B/C/D-like" evidence="9">
    <location>
        <begin position="77"/>
        <end position="239"/>
    </location>
</feature>
<feature type="transmembrane region" description="Helical" evidence="8">
    <location>
        <begin position="363"/>
        <end position="381"/>
    </location>
</feature>
<evidence type="ECO:0000256" key="5">
    <source>
        <dbReference type="ARBA" id="ARBA00022692"/>
    </source>
</evidence>
<proteinExistence type="predicted"/>
<dbReference type="InterPro" id="IPR038731">
    <property type="entry name" value="RgtA/B/C-like"/>
</dbReference>
<organism evidence="10 11">
    <name type="scientific">Cyclobacterium marinum (strain ATCC 25205 / DSM 745 / LMG 13164 / NCIMB 1802)</name>
    <name type="common">Flectobacillus marinus</name>
    <dbReference type="NCBI Taxonomy" id="880070"/>
    <lineage>
        <taxon>Bacteria</taxon>
        <taxon>Pseudomonadati</taxon>
        <taxon>Bacteroidota</taxon>
        <taxon>Cytophagia</taxon>
        <taxon>Cytophagales</taxon>
        <taxon>Cyclobacteriaceae</taxon>
        <taxon>Cyclobacterium</taxon>
    </lineage>
</organism>
<evidence type="ECO:0000256" key="8">
    <source>
        <dbReference type="SAM" id="Phobius"/>
    </source>
</evidence>
<dbReference type="AlphaFoldDB" id="G0IXP7"/>
<keyword evidence="7 8" id="KW-0472">Membrane</keyword>
<protein>
    <submittedName>
        <fullName evidence="10">Glycosyl transferase family 39</fullName>
    </submittedName>
</protein>
<feature type="transmembrane region" description="Helical" evidence="8">
    <location>
        <begin position="417"/>
        <end position="437"/>
    </location>
</feature>
<dbReference type="KEGG" id="cmr:Cycma_4342"/>
<evidence type="ECO:0000256" key="2">
    <source>
        <dbReference type="ARBA" id="ARBA00022475"/>
    </source>
</evidence>
<evidence type="ECO:0000256" key="1">
    <source>
        <dbReference type="ARBA" id="ARBA00004651"/>
    </source>
</evidence>
<name>G0IXP7_CYCMS</name>
<sequence length="539" mass="61573">MVGTISGGSVFFVGMNFYEQNWFPYLFIFIGLFVHFLGIEAYSIYILDEAKNAAAAMEMYQNQEWVLPTFNGLPRYDKPPLHYYFFIIGYKIFGINPLGARFFSALAGFVCFVILYFYSYKVFSKRSAFYAGLALLSSIHWLLQFHLAVPDPFLITFLFLTLISYERYVSSDFQTKYYLYTAALFLALATLSKGPVAIVLMGLTVFFYMVLDKRPIGFHIKQVVNFKAFLIYCIIALPWYVLISIQTKGVWLKEFIFHHNLNRFSSAMEGHGGGVLLTLIFVAVGFIPGIAAIIPAIIKVFKSRRPPVIIVLALLFSVVTIVFFMVSGTKLPNYTAPVYPFLSLLVGWYFTNLSPSKFKAPSIFACLLIFIIPLALFLPYIKHVLPEVNDLSFWFFVPSIFGCLGLFLILDKKYEKSWLLGCLGFICFTGLLFYDALPNIDTKNPVFQSKNLWVSNNQLYYFRAFNPAFVFKSKQRIPSIEDPKYAPKAGDLIITTNKNLNKLEEKGIKASKIFEGTDLFEGSVTVIMRVYEEELSIRQ</sequence>
<keyword evidence="3" id="KW-0328">Glycosyltransferase</keyword>
<evidence type="ECO:0000256" key="4">
    <source>
        <dbReference type="ARBA" id="ARBA00022679"/>
    </source>
</evidence>
<dbReference type="GO" id="GO:0005886">
    <property type="term" value="C:plasma membrane"/>
    <property type="evidence" value="ECO:0007669"/>
    <property type="project" value="UniProtKB-SubCell"/>
</dbReference>
<evidence type="ECO:0000259" key="9">
    <source>
        <dbReference type="Pfam" id="PF13231"/>
    </source>
</evidence>
<feature type="transmembrane region" description="Helical" evidence="8">
    <location>
        <begin position="177"/>
        <end position="208"/>
    </location>
</feature>
<dbReference type="GO" id="GO:0010041">
    <property type="term" value="P:response to iron(III) ion"/>
    <property type="evidence" value="ECO:0007669"/>
    <property type="project" value="TreeGrafter"/>
</dbReference>
<gene>
    <name evidence="10" type="ordered locus">Cycma_4342</name>
</gene>
<dbReference type="STRING" id="880070.Cycma_4342"/>
<dbReference type="OrthoDB" id="9792789at2"/>
<feature type="transmembrane region" description="Helical" evidence="8">
    <location>
        <begin position="229"/>
        <end position="252"/>
    </location>
</feature>
<dbReference type="Proteomes" id="UP000001635">
    <property type="component" value="Chromosome"/>
</dbReference>
<reference evidence="11" key="1">
    <citation type="submission" date="2011-07" db="EMBL/GenBank/DDBJ databases">
        <title>The complete genome of Cyclobacterium marinum DSM 745.</title>
        <authorList>
            <person name="Lucas S."/>
            <person name="Han J."/>
            <person name="Lapidus A."/>
            <person name="Bruce D."/>
            <person name="Goodwin L."/>
            <person name="Pitluck S."/>
            <person name="Peters L."/>
            <person name="Kyrpides N."/>
            <person name="Mavromatis K."/>
            <person name="Ivanova N."/>
            <person name="Ovchinnikova G."/>
            <person name="Chertkov O."/>
            <person name="Detter J.C."/>
            <person name="Tapia R."/>
            <person name="Han C."/>
            <person name="Land M."/>
            <person name="Hauser L."/>
            <person name="Markowitz V."/>
            <person name="Cheng J.-F."/>
            <person name="Hugenholtz P."/>
            <person name="Woyke T."/>
            <person name="Wu D."/>
            <person name="Tindall B."/>
            <person name="Schuetze A."/>
            <person name="Brambilla E."/>
            <person name="Klenk H.-P."/>
            <person name="Eisen J.A."/>
        </authorList>
    </citation>
    <scope>NUCLEOTIDE SEQUENCE [LARGE SCALE GENOMIC DNA]</scope>
    <source>
        <strain evidence="11">ATCC 25205 / DSM 745 / LMG 13164 / NCIMB 1802</strain>
    </source>
</reference>
<comment type="subcellular location">
    <subcellularLocation>
        <location evidence="1">Cell membrane</location>
        <topology evidence="1">Multi-pass membrane protein</topology>
    </subcellularLocation>
</comment>